<accession>A0ABT0BFV5</accession>
<dbReference type="EMBL" id="JALHLF010000067">
    <property type="protein sequence ID" value="MCJ2183932.1"/>
    <property type="molecule type" value="Genomic_DNA"/>
</dbReference>
<proteinExistence type="predicted"/>
<evidence type="ECO:0000313" key="3">
    <source>
        <dbReference type="Proteomes" id="UP001162881"/>
    </source>
</evidence>
<reference evidence="2" key="1">
    <citation type="submission" date="2022-03" db="EMBL/GenBank/DDBJ databases">
        <title>Identification of a novel bacterium isolated from mangrove sediments.</title>
        <authorList>
            <person name="Pan X."/>
        </authorList>
    </citation>
    <scope>NUCLEOTIDE SEQUENCE</scope>
    <source>
        <strain evidence="2">B1949</strain>
    </source>
</reference>
<comment type="caution">
    <text evidence="2">The sequence shown here is derived from an EMBL/GenBank/DDBJ whole genome shotgun (WGS) entry which is preliminary data.</text>
</comment>
<feature type="transmembrane region" description="Helical" evidence="1">
    <location>
        <begin position="53"/>
        <end position="81"/>
    </location>
</feature>
<sequence length="94" mass="10315">MKTEIRRRGAFGKIVKWTFILFNLLMLVWMLSTCASAGEMMNQAQNDAEHVGAAIGATVASGVQLFIWMAGVVVLGAMVLFTRGKKLIVEEIVQ</sequence>
<keyword evidence="1" id="KW-0812">Transmembrane</keyword>
<gene>
    <name evidence="2" type="ORF">MTR62_14690</name>
</gene>
<dbReference type="Proteomes" id="UP001162881">
    <property type="component" value="Unassembled WGS sequence"/>
</dbReference>
<name>A0ABT0BFV5_9SPHN</name>
<evidence type="ECO:0000256" key="1">
    <source>
        <dbReference type="SAM" id="Phobius"/>
    </source>
</evidence>
<keyword evidence="1" id="KW-1133">Transmembrane helix</keyword>
<keyword evidence="3" id="KW-1185">Reference proteome</keyword>
<protein>
    <submittedName>
        <fullName evidence="2">Uncharacterized protein</fullName>
    </submittedName>
</protein>
<evidence type="ECO:0000313" key="2">
    <source>
        <dbReference type="EMBL" id="MCJ2183932.1"/>
    </source>
</evidence>
<keyword evidence="1" id="KW-0472">Membrane</keyword>
<organism evidence="2 3">
    <name type="scientific">Novosphingobium organovorum</name>
    <dbReference type="NCBI Taxonomy" id="2930092"/>
    <lineage>
        <taxon>Bacteria</taxon>
        <taxon>Pseudomonadati</taxon>
        <taxon>Pseudomonadota</taxon>
        <taxon>Alphaproteobacteria</taxon>
        <taxon>Sphingomonadales</taxon>
        <taxon>Sphingomonadaceae</taxon>
        <taxon>Novosphingobium</taxon>
    </lineage>
</organism>